<evidence type="ECO:0000313" key="10">
    <source>
        <dbReference type="Proteomes" id="UP000554837"/>
    </source>
</evidence>
<sequence length="222" mass="23504">MTELAAPAIRVLVVDDHTLFRRGLIALLATQPQLQVVGEAADASAAERLAAELQPQVILLDNHLPGVSGVQALPALKAAAPQAQVLMLTMSEAESDLGAALRGGACGYLLKTADNLELTQAIERASRGVSSFSGEMAGKLASAFRQETELSAPPPPDPFASLSPREREILELIARGDSNKQIARALGIAETTVKIHVQHLLRKLDLDSRVQAAVLVTQQRSA</sequence>
<dbReference type="InterPro" id="IPR001789">
    <property type="entry name" value="Sig_transdc_resp-reg_receiver"/>
</dbReference>
<dbReference type="OrthoDB" id="9816469at2"/>
<keyword evidence="10" id="KW-1185">Reference proteome</keyword>
<gene>
    <name evidence="9" type="ORF">HNQ51_002326</name>
</gene>
<dbReference type="PRINTS" id="PR00038">
    <property type="entry name" value="HTHLUXR"/>
</dbReference>
<dbReference type="GO" id="GO:0003677">
    <property type="term" value="F:DNA binding"/>
    <property type="evidence" value="ECO:0007669"/>
    <property type="project" value="UniProtKB-KW"/>
</dbReference>
<dbReference type="InterPro" id="IPR016032">
    <property type="entry name" value="Sig_transdc_resp-reg_C-effctor"/>
</dbReference>
<dbReference type="EMBL" id="JACHHO010000003">
    <property type="protein sequence ID" value="MBB5205007.1"/>
    <property type="molecule type" value="Genomic_DNA"/>
</dbReference>
<feature type="modified residue" description="4-aspartylphosphate" evidence="5">
    <location>
        <position position="61"/>
    </location>
</feature>
<evidence type="ECO:0000256" key="4">
    <source>
        <dbReference type="ARBA" id="ARBA00023163"/>
    </source>
</evidence>
<evidence type="ECO:0000259" key="8">
    <source>
        <dbReference type="PROSITE" id="PS50110"/>
    </source>
</evidence>
<reference evidence="9 10" key="1">
    <citation type="submission" date="2020-08" db="EMBL/GenBank/DDBJ databases">
        <title>Genomic Encyclopedia of Type Strains, Phase IV (KMG-IV): sequencing the most valuable type-strain genomes for metagenomic binning, comparative biology and taxonomic classification.</title>
        <authorList>
            <person name="Goeker M."/>
        </authorList>
    </citation>
    <scope>NUCLEOTIDE SEQUENCE [LARGE SCALE GENOMIC DNA]</scope>
    <source>
        <strain evidence="9 10">DSM 23958</strain>
    </source>
</reference>
<dbReference type="SUPFAM" id="SSF52172">
    <property type="entry name" value="CheY-like"/>
    <property type="match status" value="1"/>
</dbReference>
<evidence type="ECO:0000256" key="1">
    <source>
        <dbReference type="ARBA" id="ARBA00022553"/>
    </source>
</evidence>
<dbReference type="SMART" id="SM00448">
    <property type="entry name" value="REC"/>
    <property type="match status" value="1"/>
</dbReference>
<evidence type="ECO:0000313" key="9">
    <source>
        <dbReference type="EMBL" id="MBB5205007.1"/>
    </source>
</evidence>
<proteinExistence type="predicted"/>
<feature type="region of interest" description="Disordered" evidence="6">
    <location>
        <begin position="143"/>
        <end position="162"/>
    </location>
</feature>
<name>A0A840S1J0_9BURK</name>
<protein>
    <submittedName>
        <fullName evidence="9">Two-component system nitrate/nitrite response regulator NarL</fullName>
    </submittedName>
</protein>
<dbReference type="InterPro" id="IPR039420">
    <property type="entry name" value="WalR-like"/>
</dbReference>
<dbReference type="Pfam" id="PF00072">
    <property type="entry name" value="Response_reg"/>
    <property type="match status" value="1"/>
</dbReference>
<dbReference type="PANTHER" id="PTHR43214">
    <property type="entry name" value="TWO-COMPONENT RESPONSE REGULATOR"/>
    <property type="match status" value="1"/>
</dbReference>
<evidence type="ECO:0000256" key="6">
    <source>
        <dbReference type="SAM" id="MobiDB-lite"/>
    </source>
</evidence>
<dbReference type="PROSITE" id="PS50043">
    <property type="entry name" value="HTH_LUXR_2"/>
    <property type="match status" value="1"/>
</dbReference>
<feature type="domain" description="Response regulatory" evidence="8">
    <location>
        <begin position="10"/>
        <end position="126"/>
    </location>
</feature>
<feature type="domain" description="HTH luxR-type" evidence="7">
    <location>
        <begin position="155"/>
        <end position="220"/>
    </location>
</feature>
<dbReference type="SMART" id="SM00421">
    <property type="entry name" value="HTH_LUXR"/>
    <property type="match status" value="1"/>
</dbReference>
<evidence type="ECO:0000256" key="3">
    <source>
        <dbReference type="ARBA" id="ARBA00023125"/>
    </source>
</evidence>
<dbReference type="PROSITE" id="PS50110">
    <property type="entry name" value="RESPONSE_REGULATORY"/>
    <property type="match status" value="1"/>
</dbReference>
<dbReference type="Proteomes" id="UP000554837">
    <property type="component" value="Unassembled WGS sequence"/>
</dbReference>
<evidence type="ECO:0000256" key="5">
    <source>
        <dbReference type="PROSITE-ProRule" id="PRU00169"/>
    </source>
</evidence>
<evidence type="ECO:0000256" key="2">
    <source>
        <dbReference type="ARBA" id="ARBA00023015"/>
    </source>
</evidence>
<dbReference type="CDD" id="cd06170">
    <property type="entry name" value="LuxR_C_like"/>
    <property type="match status" value="1"/>
</dbReference>
<dbReference type="InterPro" id="IPR011006">
    <property type="entry name" value="CheY-like_superfamily"/>
</dbReference>
<keyword evidence="1 5" id="KW-0597">Phosphoprotein</keyword>
<dbReference type="PROSITE" id="PS00622">
    <property type="entry name" value="HTH_LUXR_1"/>
    <property type="match status" value="1"/>
</dbReference>
<dbReference type="InterPro" id="IPR000792">
    <property type="entry name" value="Tscrpt_reg_LuxR_C"/>
</dbReference>
<dbReference type="InterPro" id="IPR058245">
    <property type="entry name" value="NreC/VraR/RcsB-like_REC"/>
</dbReference>
<evidence type="ECO:0000259" key="7">
    <source>
        <dbReference type="PROSITE" id="PS50043"/>
    </source>
</evidence>
<dbReference type="AlphaFoldDB" id="A0A840S1J0"/>
<accession>A0A840S1J0</accession>
<keyword evidence="3" id="KW-0238">DNA-binding</keyword>
<dbReference type="PANTHER" id="PTHR43214:SF41">
    <property type="entry name" value="NITRATE_NITRITE RESPONSE REGULATOR PROTEIN NARP"/>
    <property type="match status" value="1"/>
</dbReference>
<keyword evidence="2" id="KW-0805">Transcription regulation</keyword>
<dbReference type="Gene3D" id="3.40.50.2300">
    <property type="match status" value="1"/>
</dbReference>
<dbReference type="RefSeq" id="WP_138854969.1">
    <property type="nucleotide sequence ID" value="NZ_CP040709.1"/>
</dbReference>
<dbReference type="Pfam" id="PF00196">
    <property type="entry name" value="GerE"/>
    <property type="match status" value="1"/>
</dbReference>
<dbReference type="CDD" id="cd17535">
    <property type="entry name" value="REC_NarL-like"/>
    <property type="match status" value="1"/>
</dbReference>
<dbReference type="GO" id="GO:0006355">
    <property type="term" value="P:regulation of DNA-templated transcription"/>
    <property type="evidence" value="ECO:0007669"/>
    <property type="project" value="InterPro"/>
</dbReference>
<dbReference type="GO" id="GO:0000160">
    <property type="term" value="P:phosphorelay signal transduction system"/>
    <property type="evidence" value="ECO:0007669"/>
    <property type="project" value="InterPro"/>
</dbReference>
<organism evidence="9 10">
    <name type="scientific">Inhella inkyongensis</name>
    <dbReference type="NCBI Taxonomy" id="392593"/>
    <lineage>
        <taxon>Bacteria</taxon>
        <taxon>Pseudomonadati</taxon>
        <taxon>Pseudomonadota</taxon>
        <taxon>Betaproteobacteria</taxon>
        <taxon>Burkholderiales</taxon>
        <taxon>Sphaerotilaceae</taxon>
        <taxon>Inhella</taxon>
    </lineage>
</organism>
<dbReference type="SUPFAM" id="SSF46894">
    <property type="entry name" value="C-terminal effector domain of the bipartite response regulators"/>
    <property type="match status" value="1"/>
</dbReference>
<keyword evidence="4" id="KW-0804">Transcription</keyword>
<comment type="caution">
    <text evidence="9">The sequence shown here is derived from an EMBL/GenBank/DDBJ whole genome shotgun (WGS) entry which is preliminary data.</text>
</comment>